<keyword evidence="2" id="KW-1185">Reference proteome</keyword>
<dbReference type="KEGG" id="bxe:Bxe_A2250"/>
<dbReference type="EMBL" id="CP000270">
    <property type="protein sequence ID" value="ABE30719.1"/>
    <property type="molecule type" value="Genomic_DNA"/>
</dbReference>
<accession>Q13YX0</accession>
<evidence type="ECO:0000313" key="1">
    <source>
        <dbReference type="EMBL" id="ABE30719.1"/>
    </source>
</evidence>
<sequence length="116" mass="13336">MMVYVLRITVRRMAPPIRPGDASQKRLSPPLNAAPIRSVDLVSSHWFHAFLKTAAIPSLAPQRVAKWPPAFRERTAANCRHALWSMLPKRQLMEFTSDLLFSCIRSNAQCMFYFFT</sequence>
<protein>
    <submittedName>
        <fullName evidence="1">Uncharacterized protein</fullName>
    </submittedName>
</protein>
<organism evidence="1 2">
    <name type="scientific">Paraburkholderia xenovorans (strain LB400)</name>
    <dbReference type="NCBI Taxonomy" id="266265"/>
    <lineage>
        <taxon>Bacteria</taxon>
        <taxon>Pseudomonadati</taxon>
        <taxon>Pseudomonadota</taxon>
        <taxon>Betaproteobacteria</taxon>
        <taxon>Burkholderiales</taxon>
        <taxon>Burkholderiaceae</taxon>
        <taxon>Paraburkholderia</taxon>
    </lineage>
</organism>
<reference evidence="1 2" key="1">
    <citation type="journal article" date="2006" name="Proc. Natl. Acad. Sci. U.S.A.">
        <title>Burkholderia xenovorans LB400 harbors a multi-replicon, 9.73-Mbp genome shaped for versatility.</title>
        <authorList>
            <person name="Chain P.S."/>
            <person name="Denef V.J."/>
            <person name="Konstantinidis K.T."/>
            <person name="Vergez L.M."/>
            <person name="Agullo L."/>
            <person name="Reyes V.L."/>
            <person name="Hauser L."/>
            <person name="Cordova M."/>
            <person name="Gomez L."/>
            <person name="Gonzalez M."/>
            <person name="Land M."/>
            <person name="Lao V."/>
            <person name="Larimer F."/>
            <person name="LiPuma J.J."/>
            <person name="Mahenthiralingam E."/>
            <person name="Malfatti S.A."/>
            <person name="Marx C.J."/>
            <person name="Parnell J.J."/>
            <person name="Ramette A."/>
            <person name="Richardson P."/>
            <person name="Seeger M."/>
            <person name="Smith D."/>
            <person name="Spilker T."/>
            <person name="Sul W.J."/>
            <person name="Tsoi T.V."/>
            <person name="Ulrich L.E."/>
            <person name="Zhulin I.B."/>
            <person name="Tiedje J.M."/>
        </authorList>
    </citation>
    <scope>NUCLEOTIDE SEQUENCE [LARGE SCALE GENOMIC DNA]</scope>
    <source>
        <strain evidence="1 2">LB400</strain>
    </source>
</reference>
<dbReference type="Proteomes" id="UP000001817">
    <property type="component" value="Chromosome 1"/>
</dbReference>
<proteinExistence type="predicted"/>
<gene>
    <name evidence="1" type="ORF">Bxe_A2250</name>
</gene>
<dbReference type="AlphaFoldDB" id="Q13YX0"/>
<evidence type="ECO:0000313" key="2">
    <source>
        <dbReference type="Proteomes" id="UP000001817"/>
    </source>
</evidence>
<dbReference type="eggNOG" id="COG1003">
    <property type="taxonomic scope" value="Bacteria"/>
</dbReference>
<name>Q13YX0_PARXL</name>
<dbReference type="RefSeq" id="WP_011488339.1">
    <property type="nucleotide sequence ID" value="NC_007951.1"/>
</dbReference>